<name>A0A821S786_9NEOP</name>
<sequence length="123" mass="14144">MGKHYSEEMFFITLWVLCMHGTFTKSSVFWEHETKTYSIDILEIAKPILKKIRFQEDSSLLKTLLTFSLVESGCEPVNRQPAFIEGIVIASLISIFLLIAECRDVPTLVWQKTTSTKRSPPPY</sequence>
<proteinExistence type="predicted"/>
<accession>A0A821S786</accession>
<feature type="chain" id="PRO_5032368040" evidence="1">
    <location>
        <begin position="25"/>
        <end position="123"/>
    </location>
</feature>
<feature type="signal peptide" evidence="1">
    <location>
        <begin position="1"/>
        <end position="24"/>
    </location>
</feature>
<evidence type="ECO:0000256" key="1">
    <source>
        <dbReference type="SAM" id="SignalP"/>
    </source>
</evidence>
<keyword evidence="1" id="KW-0732">Signal</keyword>
<protein>
    <submittedName>
        <fullName evidence="2">Uncharacterized protein</fullName>
    </submittedName>
</protein>
<evidence type="ECO:0000313" key="3">
    <source>
        <dbReference type="Proteomes" id="UP000663880"/>
    </source>
</evidence>
<reference evidence="2" key="1">
    <citation type="submission" date="2021-02" db="EMBL/GenBank/DDBJ databases">
        <authorList>
            <person name="Steward A R."/>
        </authorList>
    </citation>
    <scope>NUCLEOTIDE SEQUENCE</scope>
</reference>
<gene>
    <name evidence="2" type="ORF">PMACD_LOCUS7260</name>
</gene>
<organism evidence="2 3">
    <name type="scientific">Pieris macdunnoughi</name>
    <dbReference type="NCBI Taxonomy" id="345717"/>
    <lineage>
        <taxon>Eukaryota</taxon>
        <taxon>Metazoa</taxon>
        <taxon>Ecdysozoa</taxon>
        <taxon>Arthropoda</taxon>
        <taxon>Hexapoda</taxon>
        <taxon>Insecta</taxon>
        <taxon>Pterygota</taxon>
        <taxon>Neoptera</taxon>
        <taxon>Endopterygota</taxon>
        <taxon>Lepidoptera</taxon>
        <taxon>Glossata</taxon>
        <taxon>Ditrysia</taxon>
        <taxon>Papilionoidea</taxon>
        <taxon>Pieridae</taxon>
        <taxon>Pierinae</taxon>
        <taxon>Pieris</taxon>
    </lineage>
</organism>
<comment type="caution">
    <text evidence="2">The sequence shown here is derived from an EMBL/GenBank/DDBJ whole genome shotgun (WGS) entry which is preliminary data.</text>
</comment>
<evidence type="ECO:0000313" key="2">
    <source>
        <dbReference type="EMBL" id="CAF4853383.1"/>
    </source>
</evidence>
<dbReference type="AlphaFoldDB" id="A0A821S786"/>
<dbReference type="Proteomes" id="UP000663880">
    <property type="component" value="Unassembled WGS sequence"/>
</dbReference>
<dbReference type="EMBL" id="CAJOBZ010000017">
    <property type="protein sequence ID" value="CAF4853383.1"/>
    <property type="molecule type" value="Genomic_DNA"/>
</dbReference>
<keyword evidence="3" id="KW-1185">Reference proteome</keyword>